<proteinExistence type="predicted"/>
<accession>A0A0C3EC71</accession>
<dbReference type="Proteomes" id="UP000053989">
    <property type="component" value="Unassembled WGS sequence"/>
</dbReference>
<dbReference type="STRING" id="1036808.A0A0C3EC71"/>
<sequence length="191" mass="21831">MLTEQTIPAVTGGVLDRQRKHRSYEIDGMPSNFSDAPNGTKLGDYGRFTDSKEFCCEGNLFSDLMSLSLMADITPRQHKLSSMDRVMAWNRTYFHHLNLYKPLMLSLPNNDDLKSLLTSFSTRLTNRYLVTRIIRCLPDPCQPSSNITTPLYSVAKPFVWHRNQSTSFVSEERSGDELRGETSDQVRVNMI</sequence>
<organism evidence="1 2">
    <name type="scientific">Scleroderma citrinum Foug A</name>
    <dbReference type="NCBI Taxonomy" id="1036808"/>
    <lineage>
        <taxon>Eukaryota</taxon>
        <taxon>Fungi</taxon>
        <taxon>Dikarya</taxon>
        <taxon>Basidiomycota</taxon>
        <taxon>Agaricomycotina</taxon>
        <taxon>Agaricomycetes</taxon>
        <taxon>Agaricomycetidae</taxon>
        <taxon>Boletales</taxon>
        <taxon>Sclerodermatineae</taxon>
        <taxon>Sclerodermataceae</taxon>
        <taxon>Scleroderma</taxon>
    </lineage>
</organism>
<name>A0A0C3EC71_9AGAM</name>
<dbReference type="EMBL" id="KN822020">
    <property type="protein sequence ID" value="KIM65929.1"/>
    <property type="molecule type" value="Genomic_DNA"/>
</dbReference>
<evidence type="ECO:0000313" key="2">
    <source>
        <dbReference type="Proteomes" id="UP000053989"/>
    </source>
</evidence>
<dbReference type="AlphaFoldDB" id="A0A0C3EC71"/>
<reference evidence="2" key="2">
    <citation type="submission" date="2015-01" db="EMBL/GenBank/DDBJ databases">
        <title>Evolutionary Origins and Diversification of the Mycorrhizal Mutualists.</title>
        <authorList>
            <consortium name="DOE Joint Genome Institute"/>
            <consortium name="Mycorrhizal Genomics Consortium"/>
            <person name="Kohler A."/>
            <person name="Kuo A."/>
            <person name="Nagy L.G."/>
            <person name="Floudas D."/>
            <person name="Copeland A."/>
            <person name="Barry K.W."/>
            <person name="Cichocki N."/>
            <person name="Veneault-Fourrey C."/>
            <person name="LaButti K."/>
            <person name="Lindquist E.A."/>
            <person name="Lipzen A."/>
            <person name="Lundell T."/>
            <person name="Morin E."/>
            <person name="Murat C."/>
            <person name="Riley R."/>
            <person name="Ohm R."/>
            <person name="Sun H."/>
            <person name="Tunlid A."/>
            <person name="Henrissat B."/>
            <person name="Grigoriev I.V."/>
            <person name="Hibbett D.S."/>
            <person name="Martin F."/>
        </authorList>
    </citation>
    <scope>NUCLEOTIDE SEQUENCE [LARGE SCALE GENOMIC DNA]</scope>
    <source>
        <strain evidence="2">Foug A</strain>
    </source>
</reference>
<gene>
    <name evidence="1" type="ORF">SCLCIDRAFT_424954</name>
</gene>
<dbReference type="InParanoid" id="A0A0C3EC71"/>
<keyword evidence="2" id="KW-1185">Reference proteome</keyword>
<dbReference type="HOGENOM" id="CLU_104751_1_0_1"/>
<evidence type="ECO:0000313" key="1">
    <source>
        <dbReference type="EMBL" id="KIM65929.1"/>
    </source>
</evidence>
<protein>
    <submittedName>
        <fullName evidence="1">Uncharacterized protein</fullName>
    </submittedName>
</protein>
<reference evidence="1 2" key="1">
    <citation type="submission" date="2014-04" db="EMBL/GenBank/DDBJ databases">
        <authorList>
            <consortium name="DOE Joint Genome Institute"/>
            <person name="Kuo A."/>
            <person name="Kohler A."/>
            <person name="Nagy L.G."/>
            <person name="Floudas D."/>
            <person name="Copeland A."/>
            <person name="Barry K.W."/>
            <person name="Cichocki N."/>
            <person name="Veneault-Fourrey C."/>
            <person name="LaButti K."/>
            <person name="Lindquist E.A."/>
            <person name="Lipzen A."/>
            <person name="Lundell T."/>
            <person name="Morin E."/>
            <person name="Murat C."/>
            <person name="Sun H."/>
            <person name="Tunlid A."/>
            <person name="Henrissat B."/>
            <person name="Grigoriev I.V."/>
            <person name="Hibbett D.S."/>
            <person name="Martin F."/>
            <person name="Nordberg H.P."/>
            <person name="Cantor M.N."/>
            <person name="Hua S.X."/>
        </authorList>
    </citation>
    <scope>NUCLEOTIDE SEQUENCE [LARGE SCALE GENOMIC DNA]</scope>
    <source>
        <strain evidence="1 2">Foug A</strain>
    </source>
</reference>